<name>A0ABS7XT48_9FLAO</name>
<comment type="caution">
    <text evidence="1">The sequence shown here is derived from an EMBL/GenBank/DDBJ whole genome shotgun (WGS) entry which is preliminary data.</text>
</comment>
<dbReference type="InterPro" id="IPR011330">
    <property type="entry name" value="Glyco_hydro/deAcase_b/a-brl"/>
</dbReference>
<dbReference type="RefSeq" id="WP_224529563.1">
    <property type="nucleotide sequence ID" value="NZ_JAIUJR010000007.1"/>
</dbReference>
<dbReference type="NCBIfam" id="NF003814">
    <property type="entry name" value="PRK05406.1-3"/>
    <property type="match status" value="1"/>
</dbReference>
<dbReference type="SUPFAM" id="SSF88713">
    <property type="entry name" value="Glycoside hydrolase/deacetylase"/>
    <property type="match status" value="1"/>
</dbReference>
<dbReference type="PANTHER" id="PTHR30292:SF0">
    <property type="entry name" value="5-OXOPROLINASE SUBUNIT A"/>
    <property type="match status" value="1"/>
</dbReference>
<dbReference type="EC" id="3.5.2.9" evidence="1"/>
<dbReference type="Proteomes" id="UP001198901">
    <property type="component" value="Unassembled WGS sequence"/>
</dbReference>
<proteinExistence type="predicted"/>
<dbReference type="CDD" id="cd10801">
    <property type="entry name" value="LamB_YcsF_like_1"/>
    <property type="match status" value="1"/>
</dbReference>
<dbReference type="NCBIfam" id="NF003816">
    <property type="entry name" value="PRK05406.1-5"/>
    <property type="match status" value="1"/>
</dbReference>
<gene>
    <name evidence="1" type="primary">pxpA</name>
    <name evidence="1" type="ORF">LBU54_11345</name>
</gene>
<organism evidence="1 2">
    <name type="scientific">Winogradskyella alexanderae</name>
    <dbReference type="NCBI Taxonomy" id="2877123"/>
    <lineage>
        <taxon>Bacteria</taxon>
        <taxon>Pseudomonadati</taxon>
        <taxon>Bacteroidota</taxon>
        <taxon>Flavobacteriia</taxon>
        <taxon>Flavobacteriales</taxon>
        <taxon>Flavobacteriaceae</taxon>
        <taxon>Winogradskyella</taxon>
    </lineage>
</organism>
<protein>
    <submittedName>
        <fullName evidence="1">5-oxoprolinase subunit PxpA</fullName>
        <ecNumber evidence="1">3.5.2.9</ecNumber>
    </submittedName>
</protein>
<sequence length="246" mass="27389">MSAFKIDINADLGEGIGNDELLMPLLSSCNIACGGHAGNEISMRMVLGLAKKHKVNIGAHPSFPDPENFGRKVMEMEAEALINSLTDQILALKDIADELDLQINHIKPHGALYNLIAVDKNAAITVIQAIEKLDFKTKLYAPYNSVIARLATENNIEVVFEAFADRNYNDDLTLVSRKKDNAIIHKEEEVLSHILEMVKKQKVTSVNGRKLDIKASTFCVHGDTKNAVEILKYLNEELPKRRVEIE</sequence>
<dbReference type="Gene3D" id="3.20.20.370">
    <property type="entry name" value="Glycoside hydrolase/deacetylase"/>
    <property type="match status" value="1"/>
</dbReference>
<reference evidence="2" key="1">
    <citation type="submission" date="2023-07" db="EMBL/GenBank/DDBJ databases">
        <authorList>
            <person name="Yue Y."/>
        </authorList>
    </citation>
    <scope>NUCLEOTIDE SEQUENCE [LARGE SCALE GENOMIC DNA]</scope>
    <source>
        <strain evidence="2">D23</strain>
    </source>
</reference>
<evidence type="ECO:0000313" key="1">
    <source>
        <dbReference type="EMBL" id="MCA0133180.1"/>
    </source>
</evidence>
<dbReference type="GO" id="GO:0017168">
    <property type="term" value="F:5-oxoprolinase (ATP-hydrolyzing) activity"/>
    <property type="evidence" value="ECO:0007669"/>
    <property type="project" value="UniProtKB-EC"/>
</dbReference>
<keyword evidence="1" id="KW-0378">Hydrolase</keyword>
<dbReference type="Pfam" id="PF03746">
    <property type="entry name" value="LamB_YcsF"/>
    <property type="match status" value="1"/>
</dbReference>
<dbReference type="InterPro" id="IPR005501">
    <property type="entry name" value="LamB/YcsF/PxpA-like"/>
</dbReference>
<dbReference type="PANTHER" id="PTHR30292">
    <property type="entry name" value="UNCHARACTERIZED PROTEIN YBGL-RELATED"/>
    <property type="match status" value="1"/>
</dbReference>
<evidence type="ECO:0000313" key="2">
    <source>
        <dbReference type="Proteomes" id="UP001198901"/>
    </source>
</evidence>
<accession>A0ABS7XT48</accession>
<dbReference type="EMBL" id="JAIUJR010000007">
    <property type="protein sequence ID" value="MCA0133180.1"/>
    <property type="molecule type" value="Genomic_DNA"/>
</dbReference>
<keyword evidence="2" id="KW-1185">Reference proteome</keyword>